<accession>A0A9D4LIE7</accession>
<proteinExistence type="predicted"/>
<reference evidence="1" key="2">
    <citation type="submission" date="2020-11" db="EMBL/GenBank/DDBJ databases">
        <authorList>
            <person name="McCartney M.A."/>
            <person name="Auch B."/>
            <person name="Kono T."/>
            <person name="Mallez S."/>
            <person name="Becker A."/>
            <person name="Gohl D.M."/>
            <person name="Silverstein K.A.T."/>
            <person name="Koren S."/>
            <person name="Bechman K.B."/>
            <person name="Herman A."/>
            <person name="Abrahante J.E."/>
            <person name="Garbe J."/>
        </authorList>
    </citation>
    <scope>NUCLEOTIDE SEQUENCE</scope>
    <source>
        <strain evidence="1">Duluth1</strain>
        <tissue evidence="1">Whole animal</tissue>
    </source>
</reference>
<comment type="caution">
    <text evidence="1">The sequence shown here is derived from an EMBL/GenBank/DDBJ whole genome shotgun (WGS) entry which is preliminary data.</text>
</comment>
<evidence type="ECO:0000313" key="2">
    <source>
        <dbReference type="Proteomes" id="UP000828390"/>
    </source>
</evidence>
<sequence length="68" mass="8387">MGGMFFTTSHKFLLRERLTQAHWKEIMITKHQNTKPVWARHNNDCALRCQSHGWMRQDPYYLRKRIER</sequence>
<reference evidence="1" key="1">
    <citation type="journal article" date="2019" name="bioRxiv">
        <title>The Genome of the Zebra Mussel, Dreissena polymorpha: A Resource for Invasive Species Research.</title>
        <authorList>
            <person name="McCartney M.A."/>
            <person name="Auch B."/>
            <person name="Kono T."/>
            <person name="Mallez S."/>
            <person name="Zhang Y."/>
            <person name="Obille A."/>
            <person name="Becker A."/>
            <person name="Abrahante J.E."/>
            <person name="Garbe J."/>
            <person name="Badalamenti J.P."/>
            <person name="Herman A."/>
            <person name="Mangelson H."/>
            <person name="Liachko I."/>
            <person name="Sullivan S."/>
            <person name="Sone E.D."/>
            <person name="Koren S."/>
            <person name="Silverstein K.A.T."/>
            <person name="Beckman K.B."/>
            <person name="Gohl D.M."/>
        </authorList>
    </citation>
    <scope>NUCLEOTIDE SEQUENCE</scope>
    <source>
        <strain evidence="1">Duluth1</strain>
        <tissue evidence="1">Whole animal</tissue>
    </source>
</reference>
<keyword evidence="2" id="KW-1185">Reference proteome</keyword>
<evidence type="ECO:0000313" key="1">
    <source>
        <dbReference type="EMBL" id="KAH3859235.1"/>
    </source>
</evidence>
<protein>
    <submittedName>
        <fullName evidence="1">Uncharacterized protein</fullName>
    </submittedName>
</protein>
<dbReference type="EMBL" id="JAIWYP010000003">
    <property type="protein sequence ID" value="KAH3859235.1"/>
    <property type="molecule type" value="Genomic_DNA"/>
</dbReference>
<organism evidence="1 2">
    <name type="scientific">Dreissena polymorpha</name>
    <name type="common">Zebra mussel</name>
    <name type="synonym">Mytilus polymorpha</name>
    <dbReference type="NCBI Taxonomy" id="45954"/>
    <lineage>
        <taxon>Eukaryota</taxon>
        <taxon>Metazoa</taxon>
        <taxon>Spiralia</taxon>
        <taxon>Lophotrochozoa</taxon>
        <taxon>Mollusca</taxon>
        <taxon>Bivalvia</taxon>
        <taxon>Autobranchia</taxon>
        <taxon>Heteroconchia</taxon>
        <taxon>Euheterodonta</taxon>
        <taxon>Imparidentia</taxon>
        <taxon>Neoheterodontei</taxon>
        <taxon>Myida</taxon>
        <taxon>Dreissenoidea</taxon>
        <taxon>Dreissenidae</taxon>
        <taxon>Dreissena</taxon>
    </lineage>
</organism>
<dbReference type="AlphaFoldDB" id="A0A9D4LIE7"/>
<name>A0A9D4LIE7_DREPO</name>
<dbReference type="Proteomes" id="UP000828390">
    <property type="component" value="Unassembled WGS sequence"/>
</dbReference>
<gene>
    <name evidence="1" type="ORF">DPMN_101951</name>
</gene>